<evidence type="ECO:0000256" key="5">
    <source>
        <dbReference type="ARBA" id="ARBA00022803"/>
    </source>
</evidence>
<dbReference type="GO" id="GO:0008017">
    <property type="term" value="F:microtubule binding"/>
    <property type="evidence" value="ECO:0007669"/>
    <property type="project" value="TreeGrafter"/>
</dbReference>
<gene>
    <name evidence="9" type="ORF">ElyMa_006398300</name>
</gene>
<keyword evidence="3" id="KW-0963">Cytoplasm</keyword>
<evidence type="ECO:0000256" key="3">
    <source>
        <dbReference type="ARBA" id="ARBA00022490"/>
    </source>
</evidence>
<dbReference type="AlphaFoldDB" id="A0AAV4HR72"/>
<keyword evidence="6" id="KW-0206">Cytoskeleton</keyword>
<evidence type="ECO:0000256" key="6">
    <source>
        <dbReference type="ARBA" id="ARBA00023212"/>
    </source>
</evidence>
<evidence type="ECO:0000256" key="1">
    <source>
        <dbReference type="ARBA" id="ARBA00004245"/>
    </source>
</evidence>
<keyword evidence="5" id="KW-0802">TPR repeat</keyword>
<comment type="subunit">
    <text evidence="2">Interacts with microtubules.</text>
</comment>
<evidence type="ECO:0000313" key="9">
    <source>
        <dbReference type="EMBL" id="GFS00409.1"/>
    </source>
</evidence>
<dbReference type="InterPro" id="IPR049039">
    <property type="entry name" value="RMD1-3_a_helical_rpt"/>
</dbReference>
<keyword evidence="4" id="KW-0677">Repeat</keyword>
<accession>A0AAV4HR72</accession>
<reference evidence="9 10" key="1">
    <citation type="journal article" date="2021" name="Elife">
        <title>Chloroplast acquisition without the gene transfer in kleptoplastic sea slugs, Plakobranchus ocellatus.</title>
        <authorList>
            <person name="Maeda T."/>
            <person name="Takahashi S."/>
            <person name="Yoshida T."/>
            <person name="Shimamura S."/>
            <person name="Takaki Y."/>
            <person name="Nagai Y."/>
            <person name="Toyoda A."/>
            <person name="Suzuki Y."/>
            <person name="Arimoto A."/>
            <person name="Ishii H."/>
            <person name="Satoh N."/>
            <person name="Nishiyama T."/>
            <person name="Hasebe M."/>
            <person name="Maruyama T."/>
            <person name="Minagawa J."/>
            <person name="Obokata J."/>
            <person name="Shigenobu S."/>
        </authorList>
    </citation>
    <scope>NUCLEOTIDE SEQUENCE [LARGE SCALE GENOMIC DNA]</scope>
</reference>
<dbReference type="GO" id="GO:0005876">
    <property type="term" value="C:spindle microtubule"/>
    <property type="evidence" value="ECO:0007669"/>
    <property type="project" value="TreeGrafter"/>
</dbReference>
<dbReference type="GO" id="GO:0097431">
    <property type="term" value="C:mitotic spindle pole"/>
    <property type="evidence" value="ECO:0007669"/>
    <property type="project" value="TreeGrafter"/>
</dbReference>
<dbReference type="InterPro" id="IPR011990">
    <property type="entry name" value="TPR-like_helical_dom_sf"/>
</dbReference>
<dbReference type="Proteomes" id="UP000762676">
    <property type="component" value="Unassembled WGS sequence"/>
</dbReference>
<sequence>MATISRRAIRIIALSYRSSLARGAIKARSKLNSQNNTATSKSFFKPLLTALFPVMAAAGVSSPELQKVIDESEALYTKKDFAAMYELLSPHKESNDANILWRLARAATEKGKMGTKEERKEHIYEAWDYIKKALELDDNNFACHKWYGILLDYTGEYEGTQKRISNAFEVKKHFMRAIELNPTDATTMYCLGYWCFLFADMPWYQRKIASVVFATPPTSTYEEALDYFLKAEKAEPGFFNKNNKMIGLTYLRMKDKENAKLYFEKTVAFKDAITEDDKEAIKEAKDHLKSL</sequence>
<dbReference type="SUPFAM" id="SSF48452">
    <property type="entry name" value="TPR-like"/>
    <property type="match status" value="1"/>
</dbReference>
<dbReference type="EMBL" id="BMAT01012846">
    <property type="protein sequence ID" value="GFS00409.1"/>
    <property type="molecule type" value="Genomic_DNA"/>
</dbReference>
<keyword evidence="10" id="KW-1185">Reference proteome</keyword>
<evidence type="ECO:0000256" key="2">
    <source>
        <dbReference type="ARBA" id="ARBA00011375"/>
    </source>
</evidence>
<dbReference type="GO" id="GO:0005739">
    <property type="term" value="C:mitochondrion"/>
    <property type="evidence" value="ECO:0007669"/>
    <property type="project" value="TreeGrafter"/>
</dbReference>
<proteinExistence type="predicted"/>
<dbReference type="PANTHER" id="PTHR16056">
    <property type="entry name" value="REGULATOR OF MICROTUBULE DYNAMICS PROTEIN"/>
    <property type="match status" value="1"/>
</dbReference>
<evidence type="ECO:0000256" key="7">
    <source>
        <dbReference type="ARBA" id="ARBA00039966"/>
    </source>
</evidence>
<evidence type="ECO:0000256" key="4">
    <source>
        <dbReference type="ARBA" id="ARBA00022737"/>
    </source>
</evidence>
<protein>
    <recommendedName>
        <fullName evidence="7">Regulator of microtubule dynamics protein 1</fullName>
    </recommendedName>
    <alternativeName>
        <fullName evidence="8">Protein FAM82B</fullName>
    </alternativeName>
</protein>
<dbReference type="Gene3D" id="1.25.40.10">
    <property type="entry name" value="Tetratricopeptide repeat domain"/>
    <property type="match status" value="1"/>
</dbReference>
<dbReference type="PANTHER" id="PTHR16056:SF16">
    <property type="entry name" value="REGULATOR OF MICROTUBULE DYNAMICS PROTEIN 1"/>
    <property type="match status" value="1"/>
</dbReference>
<name>A0AAV4HR72_9GAST</name>
<comment type="subcellular location">
    <subcellularLocation>
        <location evidence="1">Cytoplasm</location>
        <location evidence="1">Cytoskeleton</location>
    </subcellularLocation>
</comment>
<evidence type="ECO:0000313" key="10">
    <source>
        <dbReference type="Proteomes" id="UP000762676"/>
    </source>
</evidence>
<evidence type="ECO:0000256" key="8">
    <source>
        <dbReference type="ARBA" id="ARBA00041958"/>
    </source>
</evidence>
<organism evidence="9 10">
    <name type="scientific">Elysia marginata</name>
    <dbReference type="NCBI Taxonomy" id="1093978"/>
    <lineage>
        <taxon>Eukaryota</taxon>
        <taxon>Metazoa</taxon>
        <taxon>Spiralia</taxon>
        <taxon>Lophotrochozoa</taxon>
        <taxon>Mollusca</taxon>
        <taxon>Gastropoda</taxon>
        <taxon>Heterobranchia</taxon>
        <taxon>Euthyneura</taxon>
        <taxon>Panpulmonata</taxon>
        <taxon>Sacoglossa</taxon>
        <taxon>Placobranchoidea</taxon>
        <taxon>Plakobranchidae</taxon>
        <taxon>Elysia</taxon>
    </lineage>
</organism>
<comment type="caution">
    <text evidence="9">The sequence shown here is derived from an EMBL/GenBank/DDBJ whole genome shotgun (WGS) entry which is preliminary data.</text>
</comment>
<dbReference type="Pfam" id="PF21033">
    <property type="entry name" value="RMD1-3"/>
    <property type="match status" value="1"/>
</dbReference>